<dbReference type="Proteomes" id="UP000078287">
    <property type="component" value="Unassembled WGS sequence"/>
</dbReference>
<keyword evidence="3 6" id="KW-0808">Transferase</keyword>
<dbReference type="GO" id="GO:0008299">
    <property type="term" value="P:isoprenoid biosynthetic process"/>
    <property type="evidence" value="ECO:0007669"/>
    <property type="project" value="InterPro"/>
</dbReference>
<dbReference type="GO" id="GO:0046872">
    <property type="term" value="F:metal ion binding"/>
    <property type="evidence" value="ECO:0007669"/>
    <property type="project" value="UniProtKB-KW"/>
</dbReference>
<comment type="caution">
    <text evidence="8">The sequence shown here is derived from an EMBL/GenBank/DDBJ whole genome shotgun (WGS) entry which is preliminary data.</text>
</comment>
<dbReference type="InterPro" id="IPR000092">
    <property type="entry name" value="Polyprenyl_synt"/>
</dbReference>
<dbReference type="Gene3D" id="1.10.600.10">
    <property type="entry name" value="Farnesyl Diphosphate Synthase"/>
    <property type="match status" value="1"/>
</dbReference>
<dbReference type="EMBL" id="LWQS01000031">
    <property type="protein sequence ID" value="OAN48501.1"/>
    <property type="molecule type" value="Genomic_DNA"/>
</dbReference>
<comment type="similarity">
    <text evidence="2 6">Belongs to the FPP/GGPP synthase family.</text>
</comment>
<reference evidence="8 9" key="1">
    <citation type="submission" date="2016-04" db="EMBL/GenBank/DDBJ databases">
        <title>Chloroflexus islandicus sp. nov., a thermophilic filamentous anoxygenic phototrophic bacterium from geyser Strokkur (Iceland).</title>
        <authorList>
            <person name="Gaisin V.A."/>
            <person name="Kalashnikov A.M."/>
            <person name="Sukhacheva M.V."/>
            <person name="Grouzdev D.S."/>
            <person name="Ivanov T.M."/>
            <person name="Kuznetsov B."/>
            <person name="Gorlenko V.M."/>
        </authorList>
    </citation>
    <scope>NUCLEOTIDE SEQUENCE [LARGE SCALE GENOMIC DNA]</scope>
    <source>
        <strain evidence="9">isl-2</strain>
    </source>
</reference>
<dbReference type="GO" id="GO:0004659">
    <property type="term" value="F:prenyltransferase activity"/>
    <property type="evidence" value="ECO:0007669"/>
    <property type="project" value="InterPro"/>
</dbReference>
<dbReference type="PROSITE" id="PS00444">
    <property type="entry name" value="POLYPRENYL_SYNTHASE_2"/>
    <property type="match status" value="1"/>
</dbReference>
<dbReference type="OrthoDB" id="9805316at2"/>
<evidence type="ECO:0000256" key="3">
    <source>
        <dbReference type="ARBA" id="ARBA00022679"/>
    </source>
</evidence>
<comment type="cofactor">
    <cofactor evidence="1">
        <name>Mg(2+)</name>
        <dbReference type="ChEBI" id="CHEBI:18420"/>
    </cofactor>
</comment>
<dbReference type="InterPro" id="IPR008949">
    <property type="entry name" value="Isoprenoid_synthase_dom_sf"/>
</dbReference>
<dbReference type="SUPFAM" id="SSF48576">
    <property type="entry name" value="Terpenoid synthases"/>
    <property type="match status" value="1"/>
</dbReference>
<keyword evidence="9" id="KW-1185">Reference proteome</keyword>
<dbReference type="Pfam" id="PF00348">
    <property type="entry name" value="polyprenyl_synt"/>
    <property type="match status" value="1"/>
</dbReference>
<evidence type="ECO:0000313" key="8">
    <source>
        <dbReference type="EMBL" id="OAN48501.1"/>
    </source>
</evidence>
<feature type="region of interest" description="Disordered" evidence="7">
    <location>
        <begin position="1"/>
        <end position="38"/>
    </location>
</feature>
<sequence length="361" mass="38406">MAGYQPQLNPSGSVSLPEARIPTTNSHHSTGELPPQTAGGLASIFHRANILADLGAIEQRLLECTHSRVAVISAAGAHTVRSGGKRLRAALAVLAARLGHYQLDRVLHPAAAAELIHAASLVHDDLVDQANRRRGQITVHARWDNDVALMVGDYFFALAAAEMALSPDPRIITFYAEAVQTICEGELSPVTVAEPFDRALRQYLYKTGAKTAVLFEAACKAGMVAGGGSDEQIAALGRYGYDLGMAFQIVDDVLDFIGDERTLGKPAGNDLRQGTITLPLIYATAASPSPLLREVLAQTPPDDALVADVIREVIAVGGVAAAQTEAERYIEQAIAHLAIFPASPARQALIDIARFVIERTV</sequence>
<name>A0A178MIG2_9CHLR</name>
<gene>
    <name evidence="8" type="ORF">A6A03_07935</name>
</gene>
<evidence type="ECO:0000256" key="1">
    <source>
        <dbReference type="ARBA" id="ARBA00001946"/>
    </source>
</evidence>
<evidence type="ECO:0000256" key="5">
    <source>
        <dbReference type="ARBA" id="ARBA00022842"/>
    </source>
</evidence>
<evidence type="ECO:0000256" key="7">
    <source>
        <dbReference type="SAM" id="MobiDB-lite"/>
    </source>
</evidence>
<evidence type="ECO:0000256" key="2">
    <source>
        <dbReference type="ARBA" id="ARBA00006706"/>
    </source>
</evidence>
<dbReference type="RefSeq" id="WP_066782965.1">
    <property type="nucleotide sequence ID" value="NZ_LWQS01000031.1"/>
</dbReference>
<dbReference type="CDD" id="cd00685">
    <property type="entry name" value="Trans_IPPS_HT"/>
    <property type="match status" value="1"/>
</dbReference>
<protein>
    <submittedName>
        <fullName evidence="8">Polyprenyl synthetase</fullName>
    </submittedName>
</protein>
<evidence type="ECO:0000256" key="4">
    <source>
        <dbReference type="ARBA" id="ARBA00022723"/>
    </source>
</evidence>
<proteinExistence type="inferred from homology"/>
<dbReference type="InterPro" id="IPR033749">
    <property type="entry name" value="Polyprenyl_synt_CS"/>
</dbReference>
<dbReference type="SFLD" id="SFLDS00005">
    <property type="entry name" value="Isoprenoid_Synthase_Type_I"/>
    <property type="match status" value="1"/>
</dbReference>
<keyword evidence="5" id="KW-0460">Magnesium</keyword>
<dbReference type="STRING" id="1707952.A6A03_07935"/>
<dbReference type="PROSITE" id="PS00723">
    <property type="entry name" value="POLYPRENYL_SYNTHASE_1"/>
    <property type="match status" value="1"/>
</dbReference>
<evidence type="ECO:0000256" key="6">
    <source>
        <dbReference type="RuleBase" id="RU004466"/>
    </source>
</evidence>
<dbReference type="PANTHER" id="PTHR12001:SF69">
    <property type="entry name" value="ALL TRANS-POLYPRENYL-DIPHOSPHATE SYNTHASE PDSS1"/>
    <property type="match status" value="1"/>
</dbReference>
<feature type="compositionally biased region" description="Polar residues" evidence="7">
    <location>
        <begin position="1"/>
        <end position="14"/>
    </location>
</feature>
<organism evidence="8 9">
    <name type="scientific">Chloroflexus islandicus</name>
    <dbReference type="NCBI Taxonomy" id="1707952"/>
    <lineage>
        <taxon>Bacteria</taxon>
        <taxon>Bacillati</taxon>
        <taxon>Chloroflexota</taxon>
        <taxon>Chloroflexia</taxon>
        <taxon>Chloroflexales</taxon>
        <taxon>Chloroflexineae</taxon>
        <taxon>Chloroflexaceae</taxon>
        <taxon>Chloroflexus</taxon>
    </lineage>
</organism>
<keyword evidence="4" id="KW-0479">Metal-binding</keyword>
<dbReference type="AlphaFoldDB" id="A0A178MIG2"/>
<accession>A0A178MIG2</accession>
<dbReference type="PANTHER" id="PTHR12001">
    <property type="entry name" value="GERANYLGERANYL PYROPHOSPHATE SYNTHASE"/>
    <property type="match status" value="1"/>
</dbReference>
<evidence type="ECO:0000313" key="9">
    <source>
        <dbReference type="Proteomes" id="UP000078287"/>
    </source>
</evidence>